<feature type="compositionally biased region" description="Low complexity" evidence="1">
    <location>
        <begin position="376"/>
        <end position="389"/>
    </location>
</feature>
<organism evidence="2 3">
    <name type="scientific">Psilocybe cyanescens</name>
    <dbReference type="NCBI Taxonomy" id="93625"/>
    <lineage>
        <taxon>Eukaryota</taxon>
        <taxon>Fungi</taxon>
        <taxon>Dikarya</taxon>
        <taxon>Basidiomycota</taxon>
        <taxon>Agaricomycotina</taxon>
        <taxon>Agaricomycetes</taxon>
        <taxon>Agaricomycetidae</taxon>
        <taxon>Agaricales</taxon>
        <taxon>Agaricineae</taxon>
        <taxon>Strophariaceae</taxon>
        <taxon>Psilocybe</taxon>
    </lineage>
</organism>
<sequence>MSYYSTPTFPASSSSSSSSSLHPTLIGWDEACAPQTSFHNNGLATQYTRLPRRFYDVLRHTVPSDTPLHGCGFGLWSRTNKELKVENMYSLPISTQEAFSQYYEEWMELGHPKEDFPLELDPLTAGQVNGVENCLGNVFPLFKHKTVCDAKQPDGSRKAHDLPHAQFLPYIWLQGQEKAVELTWEHILGIQLFASRERNSSFSFALTPSGTIVGILSRETMESMVRNEKGLRDLENKKKTYKGFLSLQQPGPYLLVEGNVQEDGTMTQEKPHFDKVAMFFESLTLKHDLADDIFPWFFYPQLFSEDDDDNSLGDAVLGVSAAVIPATATEGYTSASTEVPSTTQTPTQIQAPTIVSMKKGKRKAETPAESIEDDVQSAGQASSSGSAASNVKPPTHKAPQPRKKQKRRKGGKAFVELSWQPVNEDLKKMRSL</sequence>
<keyword evidence="3" id="KW-1185">Reference proteome</keyword>
<name>A0A409XVQ2_PSICY</name>
<feature type="compositionally biased region" description="Low complexity" evidence="1">
    <location>
        <begin position="342"/>
        <end position="354"/>
    </location>
</feature>
<dbReference type="AlphaFoldDB" id="A0A409XVQ2"/>
<feature type="compositionally biased region" description="Basic residues" evidence="1">
    <location>
        <begin position="399"/>
        <end position="411"/>
    </location>
</feature>
<feature type="compositionally biased region" description="Polar residues" evidence="1">
    <location>
        <begin position="332"/>
        <end position="341"/>
    </location>
</feature>
<reference evidence="2 3" key="1">
    <citation type="journal article" date="2018" name="Evol. Lett.">
        <title>Horizontal gene cluster transfer increased hallucinogenic mushroom diversity.</title>
        <authorList>
            <person name="Reynolds H.T."/>
            <person name="Vijayakumar V."/>
            <person name="Gluck-Thaler E."/>
            <person name="Korotkin H.B."/>
            <person name="Matheny P.B."/>
            <person name="Slot J.C."/>
        </authorList>
    </citation>
    <scope>NUCLEOTIDE SEQUENCE [LARGE SCALE GENOMIC DNA]</scope>
    <source>
        <strain evidence="2 3">2631</strain>
    </source>
</reference>
<evidence type="ECO:0000256" key="1">
    <source>
        <dbReference type="SAM" id="MobiDB-lite"/>
    </source>
</evidence>
<accession>A0A409XVQ2</accession>
<dbReference type="EMBL" id="NHYD01000229">
    <property type="protein sequence ID" value="PPQ94837.1"/>
    <property type="molecule type" value="Genomic_DNA"/>
</dbReference>
<dbReference type="Proteomes" id="UP000283269">
    <property type="component" value="Unassembled WGS sequence"/>
</dbReference>
<evidence type="ECO:0000313" key="2">
    <source>
        <dbReference type="EMBL" id="PPQ94837.1"/>
    </source>
</evidence>
<gene>
    <name evidence="2" type="ORF">CVT25_007474</name>
</gene>
<evidence type="ECO:0000313" key="3">
    <source>
        <dbReference type="Proteomes" id="UP000283269"/>
    </source>
</evidence>
<protein>
    <submittedName>
        <fullName evidence="2">Uncharacterized protein</fullName>
    </submittedName>
</protein>
<feature type="region of interest" description="Disordered" evidence="1">
    <location>
        <begin position="332"/>
        <end position="432"/>
    </location>
</feature>
<proteinExistence type="predicted"/>
<comment type="caution">
    <text evidence="2">The sequence shown here is derived from an EMBL/GenBank/DDBJ whole genome shotgun (WGS) entry which is preliminary data.</text>
</comment>
<dbReference type="InParanoid" id="A0A409XVQ2"/>